<feature type="transmembrane region" description="Helical" evidence="1">
    <location>
        <begin position="120"/>
        <end position="139"/>
    </location>
</feature>
<dbReference type="RefSeq" id="WP_055428425.1">
    <property type="nucleotide sequence ID" value="NZ_CP015105.1"/>
</dbReference>
<dbReference type="Proteomes" id="UP000250136">
    <property type="component" value="Chromosome"/>
</dbReference>
<evidence type="ECO:0000313" key="6">
    <source>
        <dbReference type="Proteomes" id="UP000182125"/>
    </source>
</evidence>
<dbReference type="PATRIC" id="fig|277988.4.peg.135"/>
<evidence type="ECO:0000313" key="7">
    <source>
        <dbReference type="Proteomes" id="UP000250136"/>
    </source>
</evidence>
<keyword evidence="1" id="KW-1133">Transmembrane helix</keyword>
<dbReference type="Proteomes" id="UP000182125">
    <property type="component" value="Unassembled WGS sequence"/>
</dbReference>
<dbReference type="EMBL" id="LIXN01000002">
    <property type="protein sequence ID" value="KQH83221.1"/>
    <property type="molecule type" value="Genomic_DNA"/>
</dbReference>
<dbReference type="GeneID" id="33334958"/>
<dbReference type="STRING" id="277988.SAMN05216170_2306"/>
<reference evidence="3 5" key="1">
    <citation type="submission" date="2015-08" db="EMBL/GenBank/DDBJ databases">
        <title>Thermococcus thioreducens DSM 14981 genome sequencing.</title>
        <authorList>
            <person name="Hong S.-J."/>
            <person name="Kim M.-C."/>
            <person name="Shin J.-H."/>
        </authorList>
    </citation>
    <scope>NUCLEOTIDE SEQUENCE [LARGE SCALE GENOMIC DNA]</scope>
    <source>
        <strain evidence="3 5">DSM 14981</strain>
    </source>
</reference>
<gene>
    <name evidence="2" type="ORF">A3L14_10990</name>
    <name evidence="3" type="ORF">AMR53_00620</name>
    <name evidence="4" type="ORF">SAMN05216170_2306</name>
</gene>
<feature type="transmembrane region" description="Helical" evidence="1">
    <location>
        <begin position="95"/>
        <end position="113"/>
    </location>
</feature>
<protein>
    <submittedName>
        <fullName evidence="3">Uncharacterized protein</fullName>
    </submittedName>
</protein>
<dbReference type="Proteomes" id="UP000051862">
    <property type="component" value="Unassembled WGS sequence"/>
</dbReference>
<feature type="transmembrane region" description="Helical" evidence="1">
    <location>
        <begin position="36"/>
        <end position="60"/>
    </location>
</feature>
<evidence type="ECO:0000256" key="1">
    <source>
        <dbReference type="SAM" id="Phobius"/>
    </source>
</evidence>
<evidence type="ECO:0000313" key="5">
    <source>
        <dbReference type="Proteomes" id="UP000051862"/>
    </source>
</evidence>
<reference evidence="2 7" key="2">
    <citation type="submission" date="2016-04" db="EMBL/GenBank/DDBJ databases">
        <title>Complete genome sequence of Thermococcus thioreducens type strain OGL-20P.</title>
        <authorList>
            <person name="Oger P.M."/>
        </authorList>
    </citation>
    <scope>NUCLEOTIDE SEQUENCE [LARGE SCALE GENOMIC DNA]</scope>
    <source>
        <strain evidence="2 7">OGL-20P</strain>
    </source>
</reference>
<keyword evidence="7" id="KW-1185">Reference proteome</keyword>
<proteinExistence type="predicted"/>
<reference evidence="4 6" key="3">
    <citation type="submission" date="2016-10" db="EMBL/GenBank/DDBJ databases">
        <authorList>
            <person name="de Groot N.N."/>
        </authorList>
    </citation>
    <scope>NUCLEOTIDE SEQUENCE [LARGE SCALE GENOMIC DNA]</scope>
    <source>
        <strain evidence="4 6">OGL-20</strain>
    </source>
</reference>
<evidence type="ECO:0000313" key="4">
    <source>
        <dbReference type="EMBL" id="SEW23414.1"/>
    </source>
</evidence>
<evidence type="ECO:0000313" key="2">
    <source>
        <dbReference type="EMBL" id="ASJ13372.1"/>
    </source>
</evidence>
<evidence type="ECO:0000313" key="3">
    <source>
        <dbReference type="EMBL" id="KQH83221.1"/>
    </source>
</evidence>
<sequence>MIMINPSDLTQLQNIDFPSFFQLQKLVISGTVQSGLGLLLFIGALLWLVISIVGGIYIIIKYDADLHSIFWYWINSNIAFWGINTLFSLPAIVGIFLWPLFLALTIILVVIWVKRAGIMVPLLGALGLIGWAYGSAFGYESDGFLS</sequence>
<dbReference type="EMBL" id="CP015105">
    <property type="protein sequence ID" value="ASJ13372.1"/>
    <property type="molecule type" value="Genomic_DNA"/>
</dbReference>
<keyword evidence="1" id="KW-0472">Membrane</keyword>
<name>A0A0Q2QT83_9EURY</name>
<dbReference type="AlphaFoldDB" id="A0A0Q2QT83"/>
<keyword evidence="1" id="KW-0812">Transmembrane</keyword>
<dbReference type="KEGG" id="ttd:A3L14_10990"/>
<organism evidence="3 5">
    <name type="scientific">Thermococcus thioreducens</name>
    <dbReference type="NCBI Taxonomy" id="277988"/>
    <lineage>
        <taxon>Archaea</taxon>
        <taxon>Methanobacteriati</taxon>
        <taxon>Methanobacteriota</taxon>
        <taxon>Thermococci</taxon>
        <taxon>Thermococcales</taxon>
        <taxon>Thermococcaceae</taxon>
        <taxon>Thermococcus</taxon>
    </lineage>
</organism>
<dbReference type="EMBL" id="FOIW01000003">
    <property type="protein sequence ID" value="SEW23414.1"/>
    <property type="molecule type" value="Genomic_DNA"/>
</dbReference>
<accession>A0A0Q2QT83</accession>